<protein>
    <submittedName>
        <fullName evidence="1">Uncharacterized protein</fullName>
    </submittedName>
</protein>
<name>A0A2G4EW28_9CYAN</name>
<dbReference type="EMBL" id="NXIB02000159">
    <property type="protein sequence ID" value="PHX53735.1"/>
    <property type="molecule type" value="Genomic_DNA"/>
</dbReference>
<dbReference type="OrthoDB" id="457863at2"/>
<proteinExistence type="predicted"/>
<reference evidence="1" key="1">
    <citation type="submission" date="2017-10" db="EMBL/GenBank/DDBJ databases">
        <title>Draft genome sequence of the planktic cyanobacteria Tychonema bourrellyi isolated from alpine lentic freshwater.</title>
        <authorList>
            <person name="Tett A."/>
            <person name="Armanini F."/>
            <person name="Asnicar F."/>
            <person name="Boscaini A."/>
            <person name="Pasolli E."/>
            <person name="Zolfo M."/>
            <person name="Donati C."/>
            <person name="Salmaso N."/>
            <person name="Segata N."/>
        </authorList>
    </citation>
    <scope>NUCLEOTIDE SEQUENCE</scope>
    <source>
        <strain evidence="1">FEM_GT703</strain>
    </source>
</reference>
<evidence type="ECO:0000313" key="2">
    <source>
        <dbReference type="Proteomes" id="UP000226442"/>
    </source>
</evidence>
<dbReference type="Proteomes" id="UP000226442">
    <property type="component" value="Unassembled WGS sequence"/>
</dbReference>
<dbReference type="AlphaFoldDB" id="A0A2G4EW28"/>
<evidence type="ECO:0000313" key="1">
    <source>
        <dbReference type="EMBL" id="PHX53735.1"/>
    </source>
</evidence>
<comment type="caution">
    <text evidence="1">The sequence shown here is derived from an EMBL/GenBank/DDBJ whole genome shotgun (WGS) entry which is preliminary data.</text>
</comment>
<sequence length="123" mass="14740">MLDIIFYAFKTNQPPHYVRMSEDVYEWLAKSEFSKIGKSVPRNILIDEEEEKLPLVELDQDIRQKFRNFFRDAIICESDTVLAKLGDSPLKEEYQAETYRLRKLLDLLKCVENENYQYLQRVL</sequence>
<keyword evidence="2" id="KW-1185">Reference proteome</keyword>
<dbReference type="RefSeq" id="WP_096828370.1">
    <property type="nucleotide sequence ID" value="NZ_NXIB02000159.1"/>
</dbReference>
<accession>A0A2G4EW28</accession>
<organism evidence="1 2">
    <name type="scientific">Tychonema bourrellyi FEM_GT703</name>
    <dbReference type="NCBI Taxonomy" id="2040638"/>
    <lineage>
        <taxon>Bacteria</taxon>
        <taxon>Bacillati</taxon>
        <taxon>Cyanobacteriota</taxon>
        <taxon>Cyanophyceae</taxon>
        <taxon>Oscillatoriophycideae</taxon>
        <taxon>Oscillatoriales</taxon>
        <taxon>Microcoleaceae</taxon>
        <taxon>Tychonema</taxon>
    </lineage>
</organism>
<gene>
    <name evidence="1" type="ORF">CP500_019940</name>
</gene>